<evidence type="ECO:0000256" key="5">
    <source>
        <dbReference type="ARBA" id="ARBA00022741"/>
    </source>
</evidence>
<feature type="transmembrane region" description="Helical" evidence="10">
    <location>
        <begin position="102"/>
        <end position="120"/>
    </location>
</feature>
<dbReference type="PROSITE" id="PS01229">
    <property type="entry name" value="COF_2"/>
    <property type="match status" value="1"/>
</dbReference>
<evidence type="ECO:0000256" key="9">
    <source>
        <dbReference type="ARBA" id="ARBA00023136"/>
    </source>
</evidence>
<feature type="transmembrane region" description="Helical" evidence="10">
    <location>
        <begin position="76"/>
        <end position="96"/>
    </location>
</feature>
<dbReference type="InterPro" id="IPR023299">
    <property type="entry name" value="ATPase_P-typ_cyto_dom_N"/>
</dbReference>
<dbReference type="STRING" id="660470.Theba_2144"/>
<dbReference type="InterPro" id="IPR044492">
    <property type="entry name" value="P_typ_ATPase_HD_dom"/>
</dbReference>
<dbReference type="Gene3D" id="3.30.70.100">
    <property type="match status" value="1"/>
</dbReference>
<organism evidence="12 13">
    <name type="scientific">Mesotoga prima MesG1.Ag.4.2</name>
    <dbReference type="NCBI Taxonomy" id="660470"/>
    <lineage>
        <taxon>Bacteria</taxon>
        <taxon>Thermotogati</taxon>
        <taxon>Thermotogota</taxon>
        <taxon>Thermotogae</taxon>
        <taxon>Kosmotogales</taxon>
        <taxon>Kosmotogaceae</taxon>
        <taxon>Mesotoga</taxon>
    </lineage>
</organism>
<keyword evidence="10" id="KW-1003">Cell membrane</keyword>
<keyword evidence="7" id="KW-1278">Translocase</keyword>
<dbReference type="InterPro" id="IPR036412">
    <property type="entry name" value="HAD-like_sf"/>
</dbReference>
<dbReference type="PROSITE" id="PS00154">
    <property type="entry name" value="ATPASE_E1_E2"/>
    <property type="match status" value="1"/>
</dbReference>
<dbReference type="NCBIfam" id="TIGR01494">
    <property type="entry name" value="ATPase_P-type"/>
    <property type="match status" value="1"/>
</dbReference>
<dbReference type="InterPro" id="IPR051014">
    <property type="entry name" value="Cation_Transport_ATPase_IB"/>
</dbReference>
<dbReference type="SUPFAM" id="SSF81653">
    <property type="entry name" value="Calcium ATPase, transduction domain A"/>
    <property type="match status" value="1"/>
</dbReference>
<dbReference type="NCBIfam" id="TIGR01512">
    <property type="entry name" value="ATPase-IB2_Cd"/>
    <property type="match status" value="1"/>
</dbReference>
<dbReference type="InterPro" id="IPR059000">
    <property type="entry name" value="ATPase_P-type_domA"/>
</dbReference>
<evidence type="ECO:0000259" key="11">
    <source>
        <dbReference type="Pfam" id="PF00122"/>
    </source>
</evidence>
<keyword evidence="4 10" id="KW-0479">Metal-binding</keyword>
<dbReference type="Pfam" id="PF00702">
    <property type="entry name" value="Hydrolase"/>
    <property type="match status" value="1"/>
</dbReference>
<evidence type="ECO:0000256" key="1">
    <source>
        <dbReference type="ARBA" id="ARBA00004141"/>
    </source>
</evidence>
<dbReference type="Gene3D" id="3.40.1110.10">
    <property type="entry name" value="Calcium-transporting ATPase, cytoplasmic domain N"/>
    <property type="match status" value="1"/>
</dbReference>
<dbReference type="PANTHER" id="PTHR48085">
    <property type="entry name" value="CADMIUM/ZINC-TRANSPORTING ATPASE HMA2-RELATED"/>
    <property type="match status" value="1"/>
</dbReference>
<dbReference type="Pfam" id="PF00122">
    <property type="entry name" value="E1-E2_ATPase"/>
    <property type="match status" value="1"/>
</dbReference>
<proteinExistence type="inferred from homology"/>
<dbReference type="eggNOG" id="COG2217">
    <property type="taxonomic scope" value="Bacteria"/>
</dbReference>
<evidence type="ECO:0000256" key="6">
    <source>
        <dbReference type="ARBA" id="ARBA00022840"/>
    </source>
</evidence>
<dbReference type="PANTHER" id="PTHR48085:SF5">
    <property type="entry name" value="CADMIUM_ZINC-TRANSPORTING ATPASE HMA4-RELATED"/>
    <property type="match status" value="1"/>
</dbReference>
<dbReference type="InterPro" id="IPR023298">
    <property type="entry name" value="ATPase_P-typ_TM_dom_sf"/>
</dbReference>
<dbReference type="HOGENOM" id="CLU_001771_6_2_0"/>
<feature type="transmembrane region" description="Helical" evidence="10">
    <location>
        <begin position="305"/>
        <end position="324"/>
    </location>
</feature>
<dbReference type="GO" id="GO:0046872">
    <property type="term" value="F:metal ion binding"/>
    <property type="evidence" value="ECO:0007669"/>
    <property type="project" value="UniProtKB-KW"/>
</dbReference>
<dbReference type="GO" id="GO:0015086">
    <property type="term" value="F:cadmium ion transmembrane transporter activity"/>
    <property type="evidence" value="ECO:0007669"/>
    <property type="project" value="TreeGrafter"/>
</dbReference>
<dbReference type="EMBL" id="CP003532">
    <property type="protein sequence ID" value="AFK07778.1"/>
    <property type="molecule type" value="Genomic_DNA"/>
</dbReference>
<dbReference type="PRINTS" id="PR00119">
    <property type="entry name" value="CATATPASE"/>
</dbReference>
<dbReference type="InterPro" id="IPR001757">
    <property type="entry name" value="P_typ_ATPase"/>
</dbReference>
<evidence type="ECO:0000256" key="4">
    <source>
        <dbReference type="ARBA" id="ARBA00022723"/>
    </source>
</evidence>
<reference evidence="12 13" key="1">
    <citation type="journal article" date="2012" name="Genome Biol. Evol.">
        <title>Genome Sequence of the Mesophilic Thermotogales Bacterium Mesotoga prima MesG1.Ag.4.2 Reveals the Largest Thermotogales Genome To Date.</title>
        <authorList>
            <person name="Zhaxybayeva O."/>
            <person name="Swithers K.S."/>
            <person name="Foght J."/>
            <person name="Green A.G."/>
            <person name="Bruce D."/>
            <person name="Detter C."/>
            <person name="Han S."/>
            <person name="Teshima H."/>
            <person name="Han J."/>
            <person name="Woyke T."/>
            <person name="Pitluck S."/>
            <person name="Nolan M."/>
            <person name="Ivanova N."/>
            <person name="Pati A."/>
            <person name="Land M.L."/>
            <person name="Dlutek M."/>
            <person name="Doolittle W.F."/>
            <person name="Noll K.M."/>
            <person name="Nesbo C.L."/>
        </authorList>
    </citation>
    <scope>NUCLEOTIDE SEQUENCE [LARGE SCALE GENOMIC DNA]</scope>
    <source>
        <strain evidence="13">mesG1.Ag.4.2</strain>
    </source>
</reference>
<dbReference type="Proteomes" id="UP000002881">
    <property type="component" value="Chromosome"/>
</dbReference>
<dbReference type="CDD" id="cd00371">
    <property type="entry name" value="HMA"/>
    <property type="match status" value="1"/>
</dbReference>
<feature type="domain" description="P-type ATPase A" evidence="11">
    <location>
        <begin position="186"/>
        <end position="286"/>
    </location>
</feature>
<keyword evidence="3 10" id="KW-0812">Transmembrane</keyword>
<comment type="similarity">
    <text evidence="2 10">Belongs to the cation transport ATPase (P-type) (TC 3.A.3) family. Type IB subfamily.</text>
</comment>
<keyword evidence="9 10" id="KW-0472">Membrane</keyword>
<dbReference type="SFLD" id="SFLDS00003">
    <property type="entry name" value="Haloacid_Dehalogenase"/>
    <property type="match status" value="1"/>
</dbReference>
<dbReference type="GO" id="GO:0016887">
    <property type="term" value="F:ATP hydrolysis activity"/>
    <property type="evidence" value="ECO:0007669"/>
    <property type="project" value="InterPro"/>
</dbReference>
<dbReference type="InterPro" id="IPR023214">
    <property type="entry name" value="HAD_sf"/>
</dbReference>
<dbReference type="InterPro" id="IPR027256">
    <property type="entry name" value="P-typ_ATPase_IB"/>
</dbReference>
<keyword evidence="6 10" id="KW-0067">ATP-binding</keyword>
<evidence type="ECO:0000256" key="7">
    <source>
        <dbReference type="ARBA" id="ARBA00022967"/>
    </source>
</evidence>
<accession>I2F775</accession>
<name>I2F775_9BACT</name>
<dbReference type="Gene3D" id="2.70.150.10">
    <property type="entry name" value="Calcium-transporting ATPase, cytoplasmic transduction domain A"/>
    <property type="match status" value="1"/>
</dbReference>
<dbReference type="GO" id="GO:0005886">
    <property type="term" value="C:plasma membrane"/>
    <property type="evidence" value="ECO:0007669"/>
    <property type="project" value="UniProtKB-SubCell"/>
</dbReference>
<dbReference type="GO" id="GO:0005524">
    <property type="term" value="F:ATP binding"/>
    <property type="evidence" value="ECO:0007669"/>
    <property type="project" value="UniProtKB-UniRule"/>
</dbReference>
<evidence type="ECO:0000313" key="13">
    <source>
        <dbReference type="Proteomes" id="UP000002881"/>
    </source>
</evidence>
<evidence type="ECO:0000256" key="2">
    <source>
        <dbReference type="ARBA" id="ARBA00006024"/>
    </source>
</evidence>
<dbReference type="Gene3D" id="3.40.50.1000">
    <property type="entry name" value="HAD superfamily/HAD-like"/>
    <property type="match status" value="1"/>
</dbReference>
<keyword evidence="13" id="KW-1185">Reference proteome</keyword>
<dbReference type="SUPFAM" id="SSF55008">
    <property type="entry name" value="HMA, heavy metal-associated domain"/>
    <property type="match status" value="1"/>
</dbReference>
<dbReference type="SUPFAM" id="SSF81665">
    <property type="entry name" value="Calcium ATPase, transmembrane domain M"/>
    <property type="match status" value="1"/>
</dbReference>
<dbReference type="InterPro" id="IPR006121">
    <property type="entry name" value="HMA_dom"/>
</dbReference>
<dbReference type="AlphaFoldDB" id="I2F775"/>
<evidence type="ECO:0000256" key="3">
    <source>
        <dbReference type="ARBA" id="ARBA00022692"/>
    </source>
</evidence>
<evidence type="ECO:0000313" key="12">
    <source>
        <dbReference type="EMBL" id="AFK07778.1"/>
    </source>
</evidence>
<evidence type="ECO:0000256" key="10">
    <source>
        <dbReference type="RuleBase" id="RU362081"/>
    </source>
</evidence>
<dbReference type="PRINTS" id="PR00941">
    <property type="entry name" value="CDATPASE"/>
</dbReference>
<dbReference type="InterPro" id="IPR008250">
    <property type="entry name" value="ATPase_P-typ_transduc_dom_A_sf"/>
</dbReference>
<dbReference type="InterPro" id="IPR036163">
    <property type="entry name" value="HMA_dom_sf"/>
</dbReference>
<feature type="transmembrane region" description="Helical" evidence="10">
    <location>
        <begin position="633"/>
        <end position="653"/>
    </location>
</feature>
<keyword evidence="8 10" id="KW-1133">Transmembrane helix</keyword>
<dbReference type="SUPFAM" id="SSF56784">
    <property type="entry name" value="HAD-like"/>
    <property type="match status" value="1"/>
</dbReference>
<dbReference type="SFLD" id="SFLDG00002">
    <property type="entry name" value="C1.7:_P-type_atpase_like"/>
    <property type="match status" value="1"/>
</dbReference>
<keyword evidence="5 10" id="KW-0547">Nucleotide-binding</keyword>
<dbReference type="NCBIfam" id="TIGR01525">
    <property type="entry name" value="ATPase-IB_hvy"/>
    <property type="match status" value="1"/>
</dbReference>
<protein>
    <submittedName>
        <fullName evidence="12">Heavy metal-translocating P-type ATPase, Cd/Co/Hg/Pb/Zn-transporting</fullName>
    </submittedName>
</protein>
<sequence length="682" mass="73948">MKKYRIEGLDCPKCAAKLEDQLKRSGVDARIDFSSSTLIIDGQTFKEVEEVIHKHSPEITLLESPDVEKDLPIKELVKLLFSGVLFFIALVFSPFIHGNNELLEYGLFVTAYLVAGGNTVLKAFRNLFKGDLFDESFLMTVATMGAFAIHELPEAVAVMIFYSLGELLEAIALRKSRRSVKELIDLRAEEVNQIIDGQLRTVPASQIQPGDRFVVKPGERIPIDGLVNSGSTWIDKSLLTGESSPVPVKEGDIVLAGTINKSGVIEVTASTNLQKSYTSRMLELVEEGTSRKSNRERFITRFSKLYTPTVVSIATAIAVFPPLLFGGGFSDWVHKALILLVISCPCALVISVPLSYFVGIGKASREGILFKGSNYLESLGKIDSIFIDKTGTLTKGKLEISQIETSGRYDKRELLEYAALMESYSTHPVASSFRSFIPEIPEDMKISHHSEIAGKGITAEINDKKMGIGNSSLLKDLGVDYKERGESGKIFLSIDGRVEGVFTLSDVLKVDSADAIIKLRELGIHEIVMLTGDSHDIAGSISSKLNLDGLISEAIPEDKMRAVEDAIKSGKRTAFVGDGINDAPVIARADVGIAMGFSGADAAIETADVVLSGESLSKVARAIEISRSTNRNAIQNITAALGVKMAFIALGAFGLMNMWGAVFADVGVTLLAVLNSLRMLNK</sequence>
<dbReference type="GeneID" id="87107884"/>
<dbReference type="RefSeq" id="WP_014731546.1">
    <property type="nucleotide sequence ID" value="NC_017934.1"/>
</dbReference>
<evidence type="ECO:0000256" key="8">
    <source>
        <dbReference type="ARBA" id="ARBA00022989"/>
    </source>
</evidence>
<feature type="transmembrane region" description="Helical" evidence="10">
    <location>
        <begin position="336"/>
        <end position="358"/>
    </location>
</feature>
<dbReference type="SFLD" id="SFLDF00027">
    <property type="entry name" value="p-type_atpase"/>
    <property type="match status" value="1"/>
</dbReference>
<comment type="subcellular location">
    <subcellularLocation>
        <location evidence="10">Cell membrane</location>
    </subcellularLocation>
    <subcellularLocation>
        <location evidence="1">Membrane</location>
        <topology evidence="1">Multi-pass membrane protein</topology>
    </subcellularLocation>
</comment>
<dbReference type="GO" id="GO:0019829">
    <property type="term" value="F:ATPase-coupled monoatomic cation transmembrane transporter activity"/>
    <property type="evidence" value="ECO:0007669"/>
    <property type="project" value="InterPro"/>
</dbReference>
<gene>
    <name evidence="12" type="ORF">Theba_2144</name>
</gene>
<dbReference type="InterPro" id="IPR018303">
    <property type="entry name" value="ATPase_P-typ_P_site"/>
</dbReference>
<dbReference type="KEGG" id="mpg:Theba_2144"/>